<evidence type="ECO:0000313" key="3">
    <source>
        <dbReference type="Proteomes" id="UP000001068"/>
    </source>
</evidence>
<dbReference type="STRING" id="765177.Desmu_0966"/>
<dbReference type="EMBL" id="CP002363">
    <property type="protein sequence ID" value="ADV65269.1"/>
    <property type="molecule type" value="Genomic_DNA"/>
</dbReference>
<accession>E8R9U3</accession>
<dbReference type="eggNOG" id="arCOG04410">
    <property type="taxonomic scope" value="Archaea"/>
</dbReference>
<dbReference type="RefSeq" id="WP_013562491.1">
    <property type="nucleotide sequence ID" value="NC_014961.1"/>
</dbReference>
<dbReference type="SUPFAM" id="SSF111321">
    <property type="entry name" value="AF1104-like"/>
    <property type="match status" value="1"/>
</dbReference>
<organism evidence="2 3">
    <name type="scientific">Desulfurococcus mucosus (strain ATCC 35584 / DSM 2162 / JCM 9187 / O7/1)</name>
    <dbReference type="NCBI Taxonomy" id="765177"/>
    <lineage>
        <taxon>Archaea</taxon>
        <taxon>Thermoproteota</taxon>
        <taxon>Thermoprotei</taxon>
        <taxon>Desulfurococcales</taxon>
        <taxon>Desulfurococcaceae</taxon>
        <taxon>Desulfurococcus</taxon>
    </lineage>
</organism>
<name>E8R9U3_DESM0</name>
<proteinExistence type="predicted"/>
<dbReference type="Gene3D" id="1.10.285.20">
    <property type="entry name" value="Uncharacterised protein PF01937, DUF89, domain 2"/>
    <property type="match status" value="1"/>
</dbReference>
<gene>
    <name evidence="2" type="ordered locus">Desmu_0966</name>
</gene>
<dbReference type="GeneID" id="10153666"/>
<protein>
    <recommendedName>
        <fullName evidence="1">Damage-control phosphatase ARMT1-like metal-binding domain-containing protein</fullName>
    </recommendedName>
</protein>
<dbReference type="Gene3D" id="3.40.50.10880">
    <property type="entry name" value="Uncharacterised protein PF01937, DUF89, domain 3"/>
    <property type="match status" value="1"/>
</dbReference>
<dbReference type="InterPro" id="IPR014444">
    <property type="entry name" value="PH1575-like"/>
</dbReference>
<evidence type="ECO:0000259" key="1">
    <source>
        <dbReference type="Pfam" id="PF01937"/>
    </source>
</evidence>
<dbReference type="Proteomes" id="UP000001068">
    <property type="component" value="Chromosome"/>
</dbReference>
<feature type="domain" description="Damage-control phosphatase ARMT1-like metal-binding" evidence="1">
    <location>
        <begin position="5"/>
        <end position="286"/>
    </location>
</feature>
<dbReference type="KEGG" id="dmu:Desmu_0966"/>
<dbReference type="PIRSF" id="PIRSF006593">
    <property type="entry name" value="UCP006593"/>
    <property type="match status" value="1"/>
</dbReference>
<dbReference type="InterPro" id="IPR002791">
    <property type="entry name" value="ARMT1-like_metal-bd"/>
</dbReference>
<dbReference type="OrthoDB" id="359165at2157"/>
<dbReference type="HOGENOM" id="CLU_071520_1_0_2"/>
<dbReference type="Pfam" id="PF01937">
    <property type="entry name" value="ARMT1-like_dom"/>
    <property type="match status" value="1"/>
</dbReference>
<evidence type="ECO:0000313" key="2">
    <source>
        <dbReference type="EMBL" id="ADV65269.1"/>
    </source>
</evidence>
<reference evidence="2 3" key="2">
    <citation type="journal article" date="2011" name="Stand. Genomic Sci.">
        <title>Complete genome sequence of Desulfurococcus mucosus type strain (O7/1).</title>
        <authorList>
            <person name="Wirth R."/>
            <person name="Chertkov O."/>
            <person name="Held B."/>
            <person name="Lapidus A."/>
            <person name="Nolan M."/>
            <person name="Lucas S."/>
            <person name="Hammon N."/>
            <person name="Deshpande S."/>
            <person name="Cheng J.F."/>
            <person name="Tapia R."/>
            <person name="Han C."/>
            <person name="Goodwin L."/>
            <person name="Pitluck S."/>
            <person name="Liolios K."/>
            <person name="Ioanna P."/>
            <person name="Ivanova N."/>
            <person name="Mavromatis K."/>
            <person name="Mikhailova N."/>
            <person name="Pati A."/>
            <person name="Chen A."/>
            <person name="Palaniappan K."/>
            <person name="Land M."/>
            <person name="Hauser L."/>
            <person name="Chang Y.J."/>
            <person name="Jeffries C.D."/>
            <person name="Bilek Y."/>
            <person name="Hader T."/>
            <person name="Rohde M."/>
            <person name="Spring S."/>
            <person name="Sikorski J."/>
            <person name="Goker M."/>
            <person name="Woyke T."/>
            <person name="Bristow J."/>
            <person name="Eisen J.A."/>
            <person name="Markowitz V."/>
            <person name="Hugenholtz P."/>
            <person name="Kyrpides N.C."/>
            <person name="Klenk H.P."/>
        </authorList>
    </citation>
    <scope>NUCLEOTIDE SEQUENCE [LARGE SCALE GENOMIC DNA]</scope>
    <source>
        <strain evidence="3">ATCC 35584 / DSM 2162 / JCM 9187 / O7/1</strain>
    </source>
</reference>
<keyword evidence="3" id="KW-1185">Reference proteome</keyword>
<reference evidence="3" key="1">
    <citation type="submission" date="2010-11" db="EMBL/GenBank/DDBJ databases">
        <title>The complete genome of Desulfurococcus mucosus DSM 2162.</title>
        <authorList>
            <consortium name="US DOE Joint Genome Institute (JGI-PGF)"/>
            <person name="Lucas S."/>
            <person name="Copeland A."/>
            <person name="Lapidus A."/>
            <person name="Bruce D."/>
            <person name="Goodwin L."/>
            <person name="Pitluck S."/>
            <person name="Kyrpides N."/>
            <person name="Mavromatis K."/>
            <person name="Pagani I."/>
            <person name="Ivanova N."/>
            <person name="Ovchinnikova G."/>
            <person name="Chertkov O."/>
            <person name="Held B."/>
            <person name="Brettin T."/>
            <person name="Detter J.C."/>
            <person name="Tapia R."/>
            <person name="Han C."/>
            <person name="Land M."/>
            <person name="Hauser L."/>
            <person name="Markowitz V."/>
            <person name="Cheng J.-F."/>
            <person name="Hugenholtz P."/>
            <person name="Woyke T."/>
            <person name="Wu D."/>
            <person name="Wirth R."/>
            <person name="Bilek Y."/>
            <person name="Hader T."/>
            <person name="Klenk H.-P."/>
            <person name="Eisen J.A."/>
        </authorList>
    </citation>
    <scope>NUCLEOTIDE SEQUENCE [LARGE SCALE GENOMIC DNA]</scope>
    <source>
        <strain evidence="3">ATCC 35584 / DSM 2162 / JCM 9187 / O7/1</strain>
    </source>
</reference>
<dbReference type="InterPro" id="IPR036075">
    <property type="entry name" value="ARMT-1-like_metal-bd_sf"/>
</dbReference>
<sequence>MKPQPECLRCILTTRLREIEYSTLSPTAKVALAKKLLVKLVDEFTLESTELSMLASRVFEDLVAEAPDIVDYYRLIKARSMRIALSNVEVHRKHAERLGDYERLHYLLKLSALGNLIDYGVAEHVFEEHIEPSMVEKAEPAIDDSHRLYELVERRGLRVLFLLDNAGEAVYDSLLAEYMRGKGSMVIGVAKDEPGFQNDVTLSDLLASGLDKAFDMVITPGCRGVCSSIHLEKTSEDFRRLLGSVDLIIAKGMAHFEYLYEAGIGKPVLFILTPKCNPVAAALGSRLYRGKPVIYLWSG</sequence>
<dbReference type="AlphaFoldDB" id="E8R9U3"/>